<reference evidence="8" key="1">
    <citation type="submission" date="2017-02" db="EMBL/GenBank/DDBJ databases">
        <title>Tessaracoccus aquaemaris sp. nov., isolated from the intestine of a Korean rockfish, Sebastes schlegelii, in a marine aquaculture pond.</title>
        <authorList>
            <person name="Tak E.J."/>
            <person name="Bae J.-W."/>
        </authorList>
    </citation>
    <scope>NUCLEOTIDE SEQUENCE [LARGE SCALE GENOMIC DNA]</scope>
    <source>
        <strain evidence="8">NSG39</strain>
    </source>
</reference>
<dbReference type="Proteomes" id="UP000188145">
    <property type="component" value="Chromosome"/>
</dbReference>
<accession>A0A1Q2CLN0</accession>
<evidence type="ECO:0000313" key="7">
    <source>
        <dbReference type="EMBL" id="AQP47017.1"/>
    </source>
</evidence>
<dbReference type="PANTHER" id="PTHR30606">
    <property type="entry name" value="LIPID A BIOSYNTHESIS LAUROYL ACYLTRANSFERASE"/>
    <property type="match status" value="1"/>
</dbReference>
<dbReference type="KEGG" id="tes:BW730_05295"/>
<protein>
    <recommendedName>
        <fullName evidence="9">Phosphatidylinositol mannoside acyltransferase</fullName>
    </recommendedName>
</protein>
<evidence type="ECO:0000256" key="6">
    <source>
        <dbReference type="ARBA" id="ARBA00023315"/>
    </source>
</evidence>
<dbReference type="EMBL" id="CP019606">
    <property type="protein sequence ID" value="AQP47017.1"/>
    <property type="molecule type" value="Genomic_DNA"/>
</dbReference>
<proteinExistence type="predicted"/>
<dbReference type="GO" id="GO:0016746">
    <property type="term" value="F:acyltransferase activity"/>
    <property type="evidence" value="ECO:0007669"/>
    <property type="project" value="UniProtKB-KW"/>
</dbReference>
<keyword evidence="8" id="KW-1185">Reference proteome</keyword>
<dbReference type="GO" id="GO:0005886">
    <property type="term" value="C:plasma membrane"/>
    <property type="evidence" value="ECO:0007669"/>
    <property type="project" value="UniProtKB-SubCell"/>
</dbReference>
<evidence type="ECO:0000313" key="8">
    <source>
        <dbReference type="Proteomes" id="UP000188145"/>
    </source>
</evidence>
<sequence length="273" mass="29551">MSLIGLAWAVGGRIPRRVGDALARILAPAVALLPLPAVTAWEETAARAVGRPITRRERRALVEVWIRNNLWSLSLARWDDDEVLSVVDITDADLGKLRTSLAGPGLVLALPHMGSWDFAGAWCARVGIKVISVAERLPAGLYDLFRDARAGMGMDIYPVDQPDLMRALADDIRAGKLVCLLSDRDLSSRGIEAQWGKAGTVKVPAGPALLARRTGADLRVATARYEGSRLRITVSDPIAQGRPADMMQGVVSEFAAAVEASPTNWLMLRKQFL</sequence>
<evidence type="ECO:0000256" key="2">
    <source>
        <dbReference type="ARBA" id="ARBA00022475"/>
    </source>
</evidence>
<dbReference type="RefSeq" id="WP_077685336.1">
    <property type="nucleotide sequence ID" value="NZ_CP019606.1"/>
</dbReference>
<dbReference type="GO" id="GO:0009247">
    <property type="term" value="P:glycolipid biosynthetic process"/>
    <property type="evidence" value="ECO:0007669"/>
    <property type="project" value="UniProtKB-ARBA"/>
</dbReference>
<dbReference type="OrthoDB" id="9803456at2"/>
<comment type="subcellular location">
    <subcellularLocation>
        <location evidence="1">Cell inner membrane</location>
    </subcellularLocation>
</comment>
<dbReference type="InterPro" id="IPR004960">
    <property type="entry name" value="LipA_acyltrans"/>
</dbReference>
<evidence type="ECO:0000256" key="3">
    <source>
        <dbReference type="ARBA" id="ARBA00022519"/>
    </source>
</evidence>
<dbReference type="AlphaFoldDB" id="A0A1Q2CLN0"/>
<evidence type="ECO:0000256" key="4">
    <source>
        <dbReference type="ARBA" id="ARBA00022679"/>
    </source>
</evidence>
<keyword evidence="6" id="KW-0012">Acyltransferase</keyword>
<evidence type="ECO:0000256" key="5">
    <source>
        <dbReference type="ARBA" id="ARBA00023136"/>
    </source>
</evidence>
<keyword evidence="4" id="KW-0808">Transferase</keyword>
<dbReference type="Pfam" id="PF03279">
    <property type="entry name" value="Lip_A_acyltrans"/>
    <property type="match status" value="1"/>
</dbReference>
<evidence type="ECO:0008006" key="9">
    <source>
        <dbReference type="Google" id="ProtNLM"/>
    </source>
</evidence>
<evidence type="ECO:0000256" key="1">
    <source>
        <dbReference type="ARBA" id="ARBA00004533"/>
    </source>
</evidence>
<dbReference type="STRING" id="1332264.BW730_05295"/>
<gene>
    <name evidence="7" type="ORF">BW730_05295</name>
</gene>
<dbReference type="CDD" id="cd07984">
    <property type="entry name" value="LPLAT_LABLAT-like"/>
    <property type="match status" value="1"/>
</dbReference>
<dbReference type="PANTHER" id="PTHR30606:SF10">
    <property type="entry name" value="PHOSPHATIDYLINOSITOL MANNOSIDE ACYLTRANSFERASE"/>
    <property type="match status" value="1"/>
</dbReference>
<keyword evidence="5" id="KW-0472">Membrane</keyword>
<name>A0A1Q2CLN0_9ACTN</name>
<keyword evidence="3" id="KW-0997">Cell inner membrane</keyword>
<keyword evidence="2" id="KW-1003">Cell membrane</keyword>
<organism evidence="7 8">
    <name type="scientific">Tessaracoccus aquimaris</name>
    <dbReference type="NCBI Taxonomy" id="1332264"/>
    <lineage>
        <taxon>Bacteria</taxon>
        <taxon>Bacillati</taxon>
        <taxon>Actinomycetota</taxon>
        <taxon>Actinomycetes</taxon>
        <taxon>Propionibacteriales</taxon>
        <taxon>Propionibacteriaceae</taxon>
        <taxon>Tessaracoccus</taxon>
    </lineage>
</organism>